<dbReference type="PANTHER" id="PTHR31321">
    <property type="entry name" value="ACYL-COA THIOESTER HYDROLASE YBHC-RELATED"/>
    <property type="match status" value="1"/>
</dbReference>
<feature type="region of interest" description="Disordered" evidence="7">
    <location>
        <begin position="1"/>
        <end position="31"/>
    </location>
</feature>
<keyword evidence="8" id="KW-0812">Transmembrane</keyword>
<dbReference type="InterPro" id="IPR000070">
    <property type="entry name" value="Pectinesterase_cat"/>
</dbReference>
<comment type="similarity">
    <text evidence="1">Belongs to the pectinesterase family.</text>
</comment>
<gene>
    <name evidence="10" type="ORF">KDA82_21585</name>
</gene>
<keyword evidence="6" id="KW-0964">Secreted</keyword>
<feature type="transmembrane region" description="Helical" evidence="8">
    <location>
        <begin position="34"/>
        <end position="54"/>
    </location>
</feature>
<evidence type="ECO:0000256" key="6">
    <source>
        <dbReference type="RuleBase" id="RU361173"/>
    </source>
</evidence>
<keyword evidence="11" id="KW-1185">Reference proteome</keyword>
<accession>A0A8T4IT74</accession>
<dbReference type="GO" id="GO:0005576">
    <property type="term" value="C:extracellular region"/>
    <property type="evidence" value="ECO:0007669"/>
    <property type="project" value="UniProtKB-SubCell"/>
</dbReference>
<dbReference type="GO" id="GO:0016829">
    <property type="term" value="F:lyase activity"/>
    <property type="evidence" value="ECO:0007669"/>
    <property type="project" value="UniProtKB-KW"/>
</dbReference>
<protein>
    <submittedName>
        <fullName evidence="10">Pectate lyase</fullName>
    </submittedName>
</protein>
<feature type="domain" description="Pectate lyase" evidence="9">
    <location>
        <begin position="105"/>
        <end position="324"/>
    </location>
</feature>
<dbReference type="EMBL" id="JAGSMN010000498">
    <property type="protein sequence ID" value="MBR7675561.1"/>
    <property type="molecule type" value="Genomic_DNA"/>
</dbReference>
<keyword evidence="8" id="KW-0472">Membrane</keyword>
<dbReference type="GO" id="GO:0042545">
    <property type="term" value="P:cell wall modification"/>
    <property type="evidence" value="ECO:0007669"/>
    <property type="project" value="InterPro"/>
</dbReference>
<dbReference type="Pfam" id="PF00544">
    <property type="entry name" value="Pectate_lyase_4"/>
    <property type="match status" value="1"/>
</dbReference>
<dbReference type="GO" id="GO:0000272">
    <property type="term" value="P:polysaccharide catabolic process"/>
    <property type="evidence" value="ECO:0007669"/>
    <property type="project" value="UniProtKB-KW"/>
</dbReference>
<dbReference type="GO" id="GO:0009279">
    <property type="term" value="C:cell outer membrane"/>
    <property type="evidence" value="ECO:0007669"/>
    <property type="project" value="TreeGrafter"/>
</dbReference>
<dbReference type="InterPro" id="IPR012334">
    <property type="entry name" value="Pectin_lyas_fold"/>
</dbReference>
<dbReference type="InterPro" id="IPR011050">
    <property type="entry name" value="Pectin_lyase_fold/virulence"/>
</dbReference>
<sequence length="716" mass="76324">MSRTPPDSPGRPTHPGDPTPVGTRTRPLHRRRTGLFAAVPLALTLAGGTLLGLGPAVGWPADWPGGEGRADAATANATAPKAWAEEADGFASVDALGQNGTYGGRDGKTVTVTMEEALKKYATAAEPYTIRVAGAIKYAEKGEEIKVASDKTIVGAGNSGEIVEGGFFLGQGVHNVIIRNLTIRDTYDGDWDGKEHDWDAIQMDGAHHVWIDHNDLTHMEDGLVDSRKDTTNVTVSWNRFEQHNKAFGIGWTENVTADLTIHHNWFRETQQRNPSTDNVAHAHLYNNYLLDEPDGEVASAYGNWSRGHTKMVLENSYFDGFHDPYMADETAELVQRGSITKNTSGRTDTRGDAFDPHDFYDYTLDPAKDVPALLRESSGPRPDIGAKKTGATKAGAKAAGEITVAKDGSGDHTTVQGAVDAVPENNGSPVTISVAPGVYRETVKVPRTKPHIRLRGTGGDRDDVTVVYDNASGTPKPGGGTYGTSGSATVAVEADDFQARDLTIVNDFDESRTDITNKQAVALRTNGDKIVLDGIAALGNQDTLLLDSAAKGTVGRVYMTGSRVEGDVDFVFGRASAVLHDTDIVLLARDSNPGGYVTAPSTVAGQHGMLITKSRIGGAVPADSFYLGRPWHAGGDAALDPQTVIRETELSAAVKDAPWTDMSGFPWEEDRFAEYRNTGPGAATGGSSADRPQLSDKEAASYEVADWLDGWTPAGS</sequence>
<keyword evidence="6" id="KW-0624">Polysaccharide degradation</keyword>
<comment type="similarity">
    <text evidence="6">Belongs to the polysaccharide lyase 1 family.</text>
</comment>
<comment type="subcellular location">
    <subcellularLocation>
        <location evidence="6">Secreted</location>
    </subcellularLocation>
</comment>
<evidence type="ECO:0000256" key="4">
    <source>
        <dbReference type="ARBA" id="ARBA00023239"/>
    </source>
</evidence>
<dbReference type="SMART" id="SM00656">
    <property type="entry name" value="Amb_all"/>
    <property type="match status" value="1"/>
</dbReference>
<evidence type="ECO:0000256" key="8">
    <source>
        <dbReference type="SAM" id="Phobius"/>
    </source>
</evidence>
<dbReference type="InterPro" id="IPR002022">
    <property type="entry name" value="Pec_lyase"/>
</dbReference>
<comment type="caution">
    <text evidence="10">The sequence shown here is derived from an EMBL/GenBank/DDBJ whole genome shotgun (WGS) entry which is preliminary data.</text>
</comment>
<dbReference type="AlphaFoldDB" id="A0A8T4IT74"/>
<dbReference type="Pfam" id="PF01095">
    <property type="entry name" value="Pectinesterase"/>
    <property type="match status" value="1"/>
</dbReference>
<dbReference type="InterPro" id="IPR033131">
    <property type="entry name" value="Pectinesterase_Asp_AS"/>
</dbReference>
<evidence type="ECO:0000313" key="10">
    <source>
        <dbReference type="EMBL" id="MBR7675561.1"/>
    </source>
</evidence>
<feature type="region of interest" description="Disordered" evidence="7">
    <location>
        <begin position="673"/>
        <end position="698"/>
    </location>
</feature>
<evidence type="ECO:0000256" key="2">
    <source>
        <dbReference type="ARBA" id="ARBA00022801"/>
    </source>
</evidence>
<name>A0A8T4IT74_9ACTN</name>
<organism evidence="10 11">
    <name type="scientific">Streptomyces daliensis</name>
    <dbReference type="NCBI Taxonomy" id="299421"/>
    <lineage>
        <taxon>Bacteria</taxon>
        <taxon>Bacillati</taxon>
        <taxon>Actinomycetota</taxon>
        <taxon>Actinomycetes</taxon>
        <taxon>Kitasatosporales</taxon>
        <taxon>Streptomycetaceae</taxon>
        <taxon>Streptomyces</taxon>
    </lineage>
</organism>
<dbReference type="PANTHER" id="PTHR31321:SF57">
    <property type="entry name" value="PECTINESTERASE 53-RELATED"/>
    <property type="match status" value="1"/>
</dbReference>
<dbReference type="PROSITE" id="PS00503">
    <property type="entry name" value="PECTINESTERASE_2"/>
    <property type="match status" value="1"/>
</dbReference>
<reference evidence="10" key="1">
    <citation type="submission" date="2021-04" db="EMBL/GenBank/DDBJ databases">
        <title>Sequencing of actinobacteria type strains.</title>
        <authorList>
            <person name="Nguyen G.-S."/>
            <person name="Wentzel A."/>
        </authorList>
    </citation>
    <scope>NUCLEOTIDE SEQUENCE</scope>
    <source>
        <strain evidence="10">DSM 42095</strain>
    </source>
</reference>
<evidence type="ECO:0000313" key="11">
    <source>
        <dbReference type="Proteomes" id="UP000675554"/>
    </source>
</evidence>
<dbReference type="GO" id="GO:0030599">
    <property type="term" value="F:pectinesterase activity"/>
    <property type="evidence" value="ECO:0007669"/>
    <property type="project" value="InterPro"/>
</dbReference>
<keyword evidence="2" id="KW-0378">Hydrolase</keyword>
<dbReference type="Gene3D" id="2.160.20.10">
    <property type="entry name" value="Single-stranded right-handed beta-helix, Pectin lyase-like"/>
    <property type="match status" value="2"/>
</dbReference>
<keyword evidence="3" id="KW-0063">Aspartyl esterase</keyword>
<keyword evidence="6" id="KW-0119">Carbohydrate metabolism</keyword>
<keyword evidence="8" id="KW-1133">Transmembrane helix</keyword>
<evidence type="ECO:0000256" key="1">
    <source>
        <dbReference type="ARBA" id="ARBA00008891"/>
    </source>
</evidence>
<feature type="compositionally biased region" description="Low complexity" evidence="7">
    <location>
        <begin position="678"/>
        <end position="689"/>
    </location>
</feature>
<evidence type="ECO:0000256" key="3">
    <source>
        <dbReference type="ARBA" id="ARBA00023085"/>
    </source>
</evidence>
<proteinExistence type="inferred from homology"/>
<dbReference type="SUPFAM" id="SSF51126">
    <property type="entry name" value="Pectin lyase-like"/>
    <property type="match status" value="2"/>
</dbReference>
<dbReference type="Proteomes" id="UP000675554">
    <property type="component" value="Unassembled WGS sequence"/>
</dbReference>
<feature type="active site" evidence="5">
    <location>
        <position position="569"/>
    </location>
</feature>
<evidence type="ECO:0000259" key="9">
    <source>
        <dbReference type="SMART" id="SM00656"/>
    </source>
</evidence>
<evidence type="ECO:0000256" key="7">
    <source>
        <dbReference type="SAM" id="MobiDB-lite"/>
    </source>
</evidence>
<keyword evidence="4 6" id="KW-0456">Lyase</keyword>
<evidence type="ECO:0000256" key="5">
    <source>
        <dbReference type="PROSITE-ProRule" id="PRU10040"/>
    </source>
</evidence>